<proteinExistence type="inferred from homology"/>
<accession>A0ABS9MFU3</accession>
<organism evidence="15 16">
    <name type="scientific">Anaeromassilibacillus senegalensis</name>
    <dbReference type="NCBI Taxonomy" id="1673717"/>
    <lineage>
        <taxon>Bacteria</taxon>
        <taxon>Bacillati</taxon>
        <taxon>Bacillota</taxon>
        <taxon>Clostridia</taxon>
        <taxon>Eubacteriales</taxon>
        <taxon>Acutalibacteraceae</taxon>
        <taxon>Anaeromassilibacillus</taxon>
    </lineage>
</organism>
<keyword evidence="4 10" id="KW-0547">Nucleotide-binding</keyword>
<keyword evidence="7 10" id="KW-0573">Peptidoglycan synthesis</keyword>
<dbReference type="SUPFAM" id="SSF53623">
    <property type="entry name" value="MurD-like peptide ligases, catalytic domain"/>
    <property type="match status" value="1"/>
</dbReference>
<keyword evidence="3 10" id="KW-0132">Cell division</keyword>
<comment type="function">
    <text evidence="10 11">Involved in cell wall formation. Catalyzes the final step in the synthesis of UDP-N-acetylmuramoyl-pentapeptide, the precursor of murein.</text>
</comment>
<dbReference type="Gene3D" id="3.40.1190.10">
    <property type="entry name" value="Mur-like, catalytic domain"/>
    <property type="match status" value="1"/>
</dbReference>
<evidence type="ECO:0000256" key="2">
    <source>
        <dbReference type="ARBA" id="ARBA00022598"/>
    </source>
</evidence>
<dbReference type="Gene3D" id="3.40.1390.10">
    <property type="entry name" value="MurE/MurF, N-terminal domain"/>
    <property type="match status" value="1"/>
</dbReference>
<keyword evidence="16" id="KW-1185">Reference proteome</keyword>
<evidence type="ECO:0000256" key="7">
    <source>
        <dbReference type="ARBA" id="ARBA00022984"/>
    </source>
</evidence>
<protein>
    <recommendedName>
        <fullName evidence="10 11">UDP-N-acetylmuramoyl-tripeptide--D-alanyl-D-alanine ligase</fullName>
        <ecNumber evidence="10 11">6.3.2.10</ecNumber>
    </recommendedName>
    <alternativeName>
        <fullName evidence="10">D-alanyl-D-alanine-adding enzyme</fullName>
    </alternativeName>
</protein>
<evidence type="ECO:0000256" key="5">
    <source>
        <dbReference type="ARBA" id="ARBA00022840"/>
    </source>
</evidence>
<evidence type="ECO:0000259" key="13">
    <source>
        <dbReference type="Pfam" id="PF02875"/>
    </source>
</evidence>
<dbReference type="Pfam" id="PF08245">
    <property type="entry name" value="Mur_ligase_M"/>
    <property type="match status" value="1"/>
</dbReference>
<dbReference type="InterPro" id="IPR013221">
    <property type="entry name" value="Mur_ligase_cen"/>
</dbReference>
<evidence type="ECO:0000256" key="11">
    <source>
        <dbReference type="RuleBase" id="RU004136"/>
    </source>
</evidence>
<dbReference type="NCBIfam" id="TIGR01143">
    <property type="entry name" value="murF"/>
    <property type="match status" value="1"/>
</dbReference>
<feature type="domain" description="Mur ligase C-terminal" evidence="13">
    <location>
        <begin position="317"/>
        <end position="442"/>
    </location>
</feature>
<feature type="domain" description="Mur ligase N-terminal catalytic" evidence="12">
    <location>
        <begin position="25"/>
        <end position="97"/>
    </location>
</feature>
<comment type="subcellular location">
    <subcellularLocation>
        <location evidence="10 11">Cytoplasm</location>
    </subcellularLocation>
</comment>
<evidence type="ECO:0000313" key="15">
    <source>
        <dbReference type="EMBL" id="MCG4609664.1"/>
    </source>
</evidence>
<dbReference type="InterPro" id="IPR036565">
    <property type="entry name" value="Mur-like_cat_sf"/>
</dbReference>
<keyword evidence="9 10" id="KW-0961">Cell wall biogenesis/degradation</keyword>
<keyword evidence="8 10" id="KW-0131">Cell cycle</keyword>
<keyword evidence="2 10" id="KW-0436">Ligase</keyword>
<dbReference type="PANTHER" id="PTHR43024:SF1">
    <property type="entry name" value="UDP-N-ACETYLMURAMOYL-TRIPEPTIDE--D-ALANYL-D-ALANINE LIGASE"/>
    <property type="match status" value="1"/>
</dbReference>
<dbReference type="Gene3D" id="3.90.190.20">
    <property type="entry name" value="Mur ligase, C-terminal domain"/>
    <property type="match status" value="1"/>
</dbReference>
<comment type="caution">
    <text evidence="15">The sequence shown here is derived from an EMBL/GenBank/DDBJ whole genome shotgun (WGS) entry which is preliminary data.</text>
</comment>
<evidence type="ECO:0000256" key="4">
    <source>
        <dbReference type="ARBA" id="ARBA00022741"/>
    </source>
</evidence>
<comment type="similarity">
    <text evidence="10">Belongs to the MurCDEF family. MurF subfamily.</text>
</comment>
<reference evidence="15 16" key="1">
    <citation type="submission" date="2022-01" db="EMBL/GenBank/DDBJ databases">
        <title>Collection of gut derived symbiotic bacterial strains cultured from healthy donors.</title>
        <authorList>
            <person name="Lin H."/>
            <person name="Kohout C."/>
            <person name="Waligurski E."/>
            <person name="Pamer E.G."/>
        </authorList>
    </citation>
    <scope>NUCLEOTIDE SEQUENCE [LARGE SCALE GENOMIC DNA]</scope>
    <source>
        <strain evidence="15 16">DFI.7.58</strain>
    </source>
</reference>
<evidence type="ECO:0000256" key="10">
    <source>
        <dbReference type="HAMAP-Rule" id="MF_02019"/>
    </source>
</evidence>
<dbReference type="InterPro" id="IPR051046">
    <property type="entry name" value="MurCDEF_CellWall_CoF430Synth"/>
</dbReference>
<evidence type="ECO:0000256" key="6">
    <source>
        <dbReference type="ARBA" id="ARBA00022960"/>
    </source>
</evidence>
<feature type="binding site" evidence="10">
    <location>
        <begin position="110"/>
        <end position="116"/>
    </location>
    <ligand>
        <name>ATP</name>
        <dbReference type="ChEBI" id="CHEBI:30616"/>
    </ligand>
</feature>
<dbReference type="SUPFAM" id="SSF53244">
    <property type="entry name" value="MurD-like peptide ligases, peptide-binding domain"/>
    <property type="match status" value="1"/>
</dbReference>
<evidence type="ECO:0000313" key="16">
    <source>
        <dbReference type="Proteomes" id="UP001298681"/>
    </source>
</evidence>
<evidence type="ECO:0000259" key="12">
    <source>
        <dbReference type="Pfam" id="PF01225"/>
    </source>
</evidence>
<name>A0ABS9MFU3_9FIRM</name>
<dbReference type="GO" id="GO:0016874">
    <property type="term" value="F:ligase activity"/>
    <property type="evidence" value="ECO:0007669"/>
    <property type="project" value="UniProtKB-KW"/>
</dbReference>
<dbReference type="Pfam" id="PF01225">
    <property type="entry name" value="Mur_ligase"/>
    <property type="match status" value="1"/>
</dbReference>
<dbReference type="InterPro" id="IPR004101">
    <property type="entry name" value="Mur_ligase_C"/>
</dbReference>
<dbReference type="InterPro" id="IPR035911">
    <property type="entry name" value="MurE/MurF_N"/>
</dbReference>
<comment type="pathway">
    <text evidence="10 11">Cell wall biogenesis; peptidoglycan biosynthesis.</text>
</comment>
<sequence>MKMTVEEIRRACGGKLLCGDPEAVVTSVSTDSRKIEPGALFVPIKGERTDAHAYITATFAAGAVATLTEEHTEMEDSHAWIRVPNTLSALQLIATAYRQRFSIPVVGVTGSVGKTTTKEMIALALSAEKKVMRTEGNHNSQVGLPLTMFRLEPEHEVAVVEMGMSDFGEMSRLAEIAAPNCAVITNIGISHIQQLKTQQNILGEKLHIIDRFQEDSVLFLNGDDPMLAGLRGKLRVKTRYFGMQPWCDDRAEQIAFHPNGVRFVFRTNGIAQEVDLPVLGLHNVTNALAGLAVAHFLGVDLEKAAKALKEYQPLAMRQQLHRHKGITVIDDSYNASPDALKSSLDMLENLREQDGRCIAALADMLELGALEHRAHFEVGAYAAGTGVDALVTVGTRAAAIAEGARSVKPEIPCHVCASNEEAVEVLKGLLRCGDVVLVKGSRGMHTDEIVKKLLEYLG</sequence>
<dbReference type="InterPro" id="IPR000713">
    <property type="entry name" value="Mur_ligase_N"/>
</dbReference>
<evidence type="ECO:0000256" key="9">
    <source>
        <dbReference type="ARBA" id="ARBA00023316"/>
    </source>
</evidence>
<dbReference type="Proteomes" id="UP001298681">
    <property type="component" value="Unassembled WGS sequence"/>
</dbReference>
<dbReference type="SUPFAM" id="SSF63418">
    <property type="entry name" value="MurE/MurF N-terminal domain"/>
    <property type="match status" value="1"/>
</dbReference>
<dbReference type="InterPro" id="IPR005863">
    <property type="entry name" value="UDP-N-AcMur_synth"/>
</dbReference>
<dbReference type="EC" id="6.3.2.10" evidence="10 11"/>
<evidence type="ECO:0000256" key="3">
    <source>
        <dbReference type="ARBA" id="ARBA00022618"/>
    </source>
</evidence>
<feature type="domain" description="Mur ligase central" evidence="14">
    <location>
        <begin position="108"/>
        <end position="294"/>
    </location>
</feature>
<keyword evidence="6 10" id="KW-0133">Cell shape</keyword>
<dbReference type="HAMAP" id="MF_02019">
    <property type="entry name" value="MurF"/>
    <property type="match status" value="1"/>
</dbReference>
<evidence type="ECO:0000259" key="14">
    <source>
        <dbReference type="Pfam" id="PF08245"/>
    </source>
</evidence>
<dbReference type="EMBL" id="JAKNHQ010000002">
    <property type="protein sequence ID" value="MCG4609664.1"/>
    <property type="molecule type" value="Genomic_DNA"/>
</dbReference>
<dbReference type="PANTHER" id="PTHR43024">
    <property type="entry name" value="UDP-N-ACETYLMURAMOYL-TRIPEPTIDE--D-ALANYL-D-ALANINE LIGASE"/>
    <property type="match status" value="1"/>
</dbReference>
<dbReference type="RefSeq" id="WP_191395540.1">
    <property type="nucleotide sequence ID" value="NZ_JAKNHQ010000002.1"/>
</dbReference>
<dbReference type="Pfam" id="PF02875">
    <property type="entry name" value="Mur_ligase_C"/>
    <property type="match status" value="1"/>
</dbReference>
<keyword evidence="5 10" id="KW-0067">ATP-binding</keyword>
<evidence type="ECO:0000256" key="1">
    <source>
        <dbReference type="ARBA" id="ARBA00022490"/>
    </source>
</evidence>
<evidence type="ECO:0000256" key="8">
    <source>
        <dbReference type="ARBA" id="ARBA00023306"/>
    </source>
</evidence>
<gene>
    <name evidence="10" type="primary">murF</name>
    <name evidence="15" type="ORF">L0P57_01715</name>
</gene>
<dbReference type="InterPro" id="IPR036615">
    <property type="entry name" value="Mur_ligase_C_dom_sf"/>
</dbReference>
<comment type="catalytic activity">
    <reaction evidence="10 11">
        <text>D-alanyl-D-alanine + UDP-N-acetyl-alpha-D-muramoyl-L-alanyl-gamma-D-glutamyl-meso-2,6-diaminopimelate + ATP = UDP-N-acetyl-alpha-D-muramoyl-L-alanyl-gamma-D-glutamyl-meso-2,6-diaminopimeloyl-D-alanyl-D-alanine + ADP + phosphate + H(+)</text>
        <dbReference type="Rhea" id="RHEA:28374"/>
        <dbReference type="ChEBI" id="CHEBI:15378"/>
        <dbReference type="ChEBI" id="CHEBI:30616"/>
        <dbReference type="ChEBI" id="CHEBI:43474"/>
        <dbReference type="ChEBI" id="CHEBI:57822"/>
        <dbReference type="ChEBI" id="CHEBI:61386"/>
        <dbReference type="ChEBI" id="CHEBI:83905"/>
        <dbReference type="ChEBI" id="CHEBI:456216"/>
        <dbReference type="EC" id="6.3.2.10"/>
    </reaction>
</comment>
<keyword evidence="1 10" id="KW-0963">Cytoplasm</keyword>